<accession>A0AAD2FK05</accession>
<feature type="region of interest" description="Disordered" evidence="4">
    <location>
        <begin position="36"/>
        <end position="134"/>
    </location>
</feature>
<reference evidence="7" key="1">
    <citation type="submission" date="2023-08" db="EMBL/GenBank/DDBJ databases">
        <authorList>
            <person name="Audoor S."/>
            <person name="Bilcke G."/>
        </authorList>
    </citation>
    <scope>NUCLEOTIDE SEQUENCE</scope>
</reference>
<proteinExistence type="inferred from homology"/>
<feature type="compositionally biased region" description="Basic and acidic residues" evidence="4">
    <location>
        <begin position="322"/>
        <end position="336"/>
    </location>
</feature>
<feature type="domain" description="Ribosomal RNA-processing protein 14 N-terminal" evidence="6">
    <location>
        <begin position="14"/>
        <end position="72"/>
    </location>
</feature>
<feature type="compositionally biased region" description="Basic and acidic residues" evidence="4">
    <location>
        <begin position="50"/>
        <end position="59"/>
    </location>
</feature>
<feature type="compositionally biased region" description="Basic and acidic residues" evidence="4">
    <location>
        <begin position="267"/>
        <end position="278"/>
    </location>
</feature>
<evidence type="ECO:0000259" key="6">
    <source>
        <dbReference type="Pfam" id="PF15459"/>
    </source>
</evidence>
<dbReference type="InterPro" id="IPR007019">
    <property type="entry name" value="SURF6"/>
</dbReference>
<feature type="region of interest" description="Disordered" evidence="4">
    <location>
        <begin position="147"/>
        <end position="204"/>
    </location>
</feature>
<feature type="compositionally biased region" description="Basic and acidic residues" evidence="4">
    <location>
        <begin position="286"/>
        <end position="301"/>
    </location>
</feature>
<name>A0AAD2FK05_9STRA</name>
<dbReference type="PANTHER" id="PTHR14369">
    <property type="entry name" value="SURFEIT LOCUS PROTEIN 6"/>
    <property type="match status" value="1"/>
</dbReference>
<feature type="region of interest" description="Disordered" evidence="4">
    <location>
        <begin position="267"/>
        <end position="390"/>
    </location>
</feature>
<gene>
    <name evidence="7" type="ORF">CYCCA115_LOCUS5258</name>
</gene>
<comment type="caution">
    <text evidence="7">The sequence shown here is derived from an EMBL/GenBank/DDBJ whole genome shotgun (WGS) entry which is preliminary data.</text>
</comment>
<feature type="compositionally biased region" description="Polar residues" evidence="4">
    <location>
        <begin position="193"/>
        <end position="204"/>
    </location>
</feature>
<dbReference type="GO" id="GO:0042273">
    <property type="term" value="P:ribosomal large subunit biogenesis"/>
    <property type="evidence" value="ECO:0007669"/>
    <property type="project" value="TreeGrafter"/>
</dbReference>
<feature type="domain" description="Ribosomal RNA-processing protein 14/surfeit locus protein 6 C-terminal" evidence="5">
    <location>
        <begin position="163"/>
        <end position="346"/>
    </location>
</feature>
<dbReference type="GO" id="GO:0005730">
    <property type="term" value="C:nucleolus"/>
    <property type="evidence" value="ECO:0007669"/>
    <property type="project" value="TreeGrafter"/>
</dbReference>
<dbReference type="EMBL" id="CAKOGP040000557">
    <property type="protein sequence ID" value="CAJ1936571.1"/>
    <property type="molecule type" value="Genomic_DNA"/>
</dbReference>
<dbReference type="Proteomes" id="UP001295423">
    <property type="component" value="Unassembled WGS sequence"/>
</dbReference>
<evidence type="ECO:0000313" key="7">
    <source>
        <dbReference type="EMBL" id="CAJ1936571.1"/>
    </source>
</evidence>
<feature type="compositionally biased region" description="Basic and acidic residues" evidence="4">
    <location>
        <begin position="168"/>
        <end position="180"/>
    </location>
</feature>
<dbReference type="GO" id="GO:0003723">
    <property type="term" value="F:RNA binding"/>
    <property type="evidence" value="ECO:0007669"/>
    <property type="project" value="TreeGrafter"/>
</dbReference>
<evidence type="ECO:0000256" key="3">
    <source>
        <dbReference type="ARBA" id="ARBA00023242"/>
    </source>
</evidence>
<dbReference type="Pfam" id="PF15459">
    <property type="entry name" value="RRP14"/>
    <property type="match status" value="1"/>
</dbReference>
<feature type="compositionally biased region" description="Basic and acidic residues" evidence="4">
    <location>
        <begin position="360"/>
        <end position="377"/>
    </location>
</feature>
<dbReference type="GO" id="GO:0042274">
    <property type="term" value="P:ribosomal small subunit biogenesis"/>
    <property type="evidence" value="ECO:0007669"/>
    <property type="project" value="TreeGrafter"/>
</dbReference>
<protein>
    <recommendedName>
        <fullName evidence="9">Ribosomal RNA-processing protein 14/surfeit locus protein 6 C-terminal domain-containing protein</fullName>
    </recommendedName>
</protein>
<dbReference type="GO" id="GO:0003677">
    <property type="term" value="F:DNA binding"/>
    <property type="evidence" value="ECO:0007669"/>
    <property type="project" value="TreeGrafter"/>
</dbReference>
<evidence type="ECO:0000256" key="1">
    <source>
        <dbReference type="ARBA" id="ARBA00004123"/>
    </source>
</evidence>
<evidence type="ECO:0000259" key="5">
    <source>
        <dbReference type="Pfam" id="PF04935"/>
    </source>
</evidence>
<evidence type="ECO:0008006" key="9">
    <source>
        <dbReference type="Google" id="ProtNLM"/>
    </source>
</evidence>
<sequence>MAPKISQHQLLQELQDNNEFFDNLVDIIPAKLYVAGNSGDDYNPKYYKGQAKESKEARRAQNKQAKRAKLDPSRSESTTQLKNRLEGGRSVLPATPESAATKPINKNKKSQKNDEDVTSAPPPASADPSKMDNSSRIEALRAKLHAKLAEKRGQRPSDPNVVSKRAARRAEKAKRKEEAKARKKSSTSKAENSSKTKGYSVQDSIKSAAAVAEDLARLDYGRLAGLNTNPSDNYSKVNKSLANMNKTKNLQKLLADAEAKKTRLEELKKGNTEEKQKAENIVWGDTLKEATGERVKDDPAKLRKALKKRDAKKKKSSKAWKSRMDQTKEKMDERQKIRNHNLSKRKLGGSSGANLSSKRIATEEEGKKSRAGFEGRKQGFLNSSSKKDQQ</sequence>
<feature type="compositionally biased region" description="Basic residues" evidence="4">
    <location>
        <begin position="302"/>
        <end position="321"/>
    </location>
</feature>
<keyword evidence="3" id="KW-0539">Nucleus</keyword>
<dbReference type="InterPro" id="IPR029188">
    <property type="entry name" value="Rrp14_N"/>
</dbReference>
<evidence type="ECO:0000256" key="2">
    <source>
        <dbReference type="ARBA" id="ARBA00005904"/>
    </source>
</evidence>
<comment type="subcellular location">
    <subcellularLocation>
        <location evidence="1">Nucleus</location>
    </subcellularLocation>
</comment>
<dbReference type="AlphaFoldDB" id="A0AAD2FK05"/>
<evidence type="ECO:0000256" key="4">
    <source>
        <dbReference type="SAM" id="MobiDB-lite"/>
    </source>
</evidence>
<comment type="similarity">
    <text evidence="2">Belongs to the SURF6 family.</text>
</comment>
<dbReference type="PANTHER" id="PTHR14369:SF0">
    <property type="entry name" value="SURFEIT LOCUS PROTEIN 6"/>
    <property type="match status" value="1"/>
</dbReference>
<dbReference type="InterPro" id="IPR029190">
    <property type="entry name" value="Rrp14/SURF6_C"/>
</dbReference>
<keyword evidence="8" id="KW-1185">Reference proteome</keyword>
<dbReference type="Pfam" id="PF04935">
    <property type="entry name" value="SURF6"/>
    <property type="match status" value="1"/>
</dbReference>
<evidence type="ECO:0000313" key="8">
    <source>
        <dbReference type="Proteomes" id="UP001295423"/>
    </source>
</evidence>
<organism evidence="7 8">
    <name type="scientific">Cylindrotheca closterium</name>
    <dbReference type="NCBI Taxonomy" id="2856"/>
    <lineage>
        <taxon>Eukaryota</taxon>
        <taxon>Sar</taxon>
        <taxon>Stramenopiles</taxon>
        <taxon>Ochrophyta</taxon>
        <taxon>Bacillariophyta</taxon>
        <taxon>Bacillariophyceae</taxon>
        <taxon>Bacillariophycidae</taxon>
        <taxon>Bacillariales</taxon>
        <taxon>Bacillariaceae</taxon>
        <taxon>Cylindrotheca</taxon>
    </lineage>
</organism>
<feature type="compositionally biased region" description="Basic residues" evidence="4">
    <location>
        <begin position="337"/>
        <end position="347"/>
    </location>
</feature>